<reference evidence="7" key="1">
    <citation type="submission" date="2023-07" db="EMBL/GenBank/DDBJ databases">
        <title>A chromosome-level genome assembly of Lolium multiflorum.</title>
        <authorList>
            <person name="Chen Y."/>
            <person name="Copetti D."/>
            <person name="Kolliker R."/>
            <person name="Studer B."/>
        </authorList>
    </citation>
    <scope>NUCLEOTIDE SEQUENCE</scope>
    <source>
        <strain evidence="7">02402/16</strain>
        <tissue evidence="7">Leaf</tissue>
    </source>
</reference>
<dbReference type="GO" id="GO:0004803">
    <property type="term" value="F:transposase activity"/>
    <property type="evidence" value="ECO:0007669"/>
    <property type="project" value="InterPro"/>
</dbReference>
<dbReference type="InterPro" id="IPR018289">
    <property type="entry name" value="MULE_transposase_dom"/>
</dbReference>
<dbReference type="InterPro" id="IPR001207">
    <property type="entry name" value="Transposase_mutator"/>
</dbReference>
<evidence type="ECO:0000256" key="2">
    <source>
        <dbReference type="ARBA" id="ARBA00023125"/>
    </source>
</evidence>
<keyword evidence="3" id="KW-0233">DNA recombination</keyword>
<name>A0AAD8TS07_LOLMU</name>
<feature type="region of interest" description="Disordered" evidence="4">
    <location>
        <begin position="348"/>
        <end position="378"/>
    </location>
</feature>
<dbReference type="Proteomes" id="UP001231189">
    <property type="component" value="Unassembled WGS sequence"/>
</dbReference>
<dbReference type="GO" id="GO:0003677">
    <property type="term" value="F:DNA binding"/>
    <property type="evidence" value="ECO:0007669"/>
    <property type="project" value="UniProtKB-KW"/>
</dbReference>
<comment type="caution">
    <text evidence="7">The sequence shown here is derived from an EMBL/GenBank/DDBJ whole genome shotgun (WGS) entry which is preliminary data.</text>
</comment>
<dbReference type="PANTHER" id="PTHR31973:SF195">
    <property type="entry name" value="MUDR FAMILY TRANSPOSASE"/>
    <property type="match status" value="1"/>
</dbReference>
<evidence type="ECO:0000259" key="6">
    <source>
        <dbReference type="Pfam" id="PF10551"/>
    </source>
</evidence>
<dbReference type="GO" id="GO:0006313">
    <property type="term" value="P:DNA transposition"/>
    <property type="evidence" value="ECO:0007669"/>
    <property type="project" value="InterPro"/>
</dbReference>
<keyword evidence="1" id="KW-0815">Transposition</keyword>
<evidence type="ECO:0000313" key="8">
    <source>
        <dbReference type="Proteomes" id="UP001231189"/>
    </source>
</evidence>
<evidence type="ECO:0000256" key="3">
    <source>
        <dbReference type="ARBA" id="ARBA00023172"/>
    </source>
</evidence>
<keyword evidence="8" id="KW-1185">Reference proteome</keyword>
<feature type="domain" description="Transposase MuDR plant" evidence="5">
    <location>
        <begin position="408"/>
        <end position="472"/>
    </location>
</feature>
<protein>
    <submittedName>
        <fullName evidence="7">Uncharacterized protein</fullName>
    </submittedName>
</protein>
<dbReference type="AlphaFoldDB" id="A0AAD8TS07"/>
<accession>A0AAD8TS07</accession>
<evidence type="ECO:0000259" key="5">
    <source>
        <dbReference type="Pfam" id="PF03108"/>
    </source>
</evidence>
<dbReference type="PANTHER" id="PTHR31973">
    <property type="entry name" value="POLYPROTEIN, PUTATIVE-RELATED"/>
    <property type="match status" value="1"/>
</dbReference>
<gene>
    <name evidence="7" type="ORF">QYE76_009482</name>
</gene>
<dbReference type="Pfam" id="PF03108">
    <property type="entry name" value="DBD_Tnp_Mut"/>
    <property type="match status" value="1"/>
</dbReference>
<feature type="domain" description="MULE transposase" evidence="6">
    <location>
        <begin position="610"/>
        <end position="703"/>
    </location>
</feature>
<dbReference type="PROSITE" id="PS01007">
    <property type="entry name" value="TRANSPOSASE_MUTATOR"/>
    <property type="match status" value="1"/>
</dbReference>
<evidence type="ECO:0000313" key="7">
    <source>
        <dbReference type="EMBL" id="KAK1692785.1"/>
    </source>
</evidence>
<sequence>MAWPCRPHAGHAAPPPLSFTPNHGHHVPGHHLTSLRRPSTATITADDDSTHTTRAQNGPAMPLASRVPRHRHALDTRRPTHSRSPWTPCEHLELHRDTATPLDTPSTTTRTRRRRRSKPWSAAAATDMEATGDAAPDSATTFAITVELFPCKAKLSDGSVQDIANSTVRLALDLEDVDPQELEGKEEEAVRNLVEKIGEKIVWGPEQEVSVLRFDNYKGEYVRIEDGESMVAEIDRQEGWESNQVSFHAELIDLQTNSRVGYVQSKMAAQMQDDEWASQRRGQMLSLFTEPTVLAEDTGADADAEEGNHGAQKIVVDWNVVELNEKTDLVIAPISDIEMAKMFGIPVDDRDEGHATEDDSSLPAHGNTNAGRGNEDEEELMRQAADDVDDANDNELVCLYDKENPVVEVGKLWPNMNEFRMSFRTYAVKKEFDAKTMWTDRKKFYARCKGYDGGGNPCKWYISARLQPDGSTVRVNQIPNQHTCMTTSQRVSNMTNQLWITEKITPILAKTPNTTAKRLKVDLEKLYPIKLKYTTVWKAKQRAMKSLYGDWANTFRMLYSFKAEVEKRSPGSVVEIDTEVTEDGSVYFSKFFMCLKPCIDGFKAGCRPYLSIDSSFLTGKWNGQLAACNALDGHNWMFPIAIGLFQSETEASWTWFMMQLKRCIGSVSPLAIHTDACKGLENAVKNVFPHAEQRECFGHMWMNLIKKFRGDEFGRMWPAARAYKAQTHSYHLGKIMAACADNEFASWLNTYHSLLWYRSGFNTAIKCDHINNNLAESFNNKVKDLKDLPVHDMVDQIRIMIMRLWDLRGRLGDMLEGDKLPAVVQQVVNKSRNLSHLSVEKSSLFDAEVKDARSVKRHVVNIELQECTCLEWQHTGKPYLTIELPDEPVLEVMMNSEPVLEVVLNSEAQEVMPMPDVPVADVLLPVPADVLVPVADVPDVQKMRGPSGCGKKFRSMNKLCYGTAMRSGRKKQKK</sequence>
<evidence type="ECO:0000256" key="1">
    <source>
        <dbReference type="ARBA" id="ARBA00022578"/>
    </source>
</evidence>
<feature type="compositionally biased region" description="Basic and acidic residues" evidence="4">
    <location>
        <begin position="348"/>
        <end position="357"/>
    </location>
</feature>
<organism evidence="7 8">
    <name type="scientific">Lolium multiflorum</name>
    <name type="common">Italian ryegrass</name>
    <name type="synonym">Lolium perenne subsp. multiflorum</name>
    <dbReference type="NCBI Taxonomy" id="4521"/>
    <lineage>
        <taxon>Eukaryota</taxon>
        <taxon>Viridiplantae</taxon>
        <taxon>Streptophyta</taxon>
        <taxon>Embryophyta</taxon>
        <taxon>Tracheophyta</taxon>
        <taxon>Spermatophyta</taxon>
        <taxon>Magnoliopsida</taxon>
        <taxon>Liliopsida</taxon>
        <taxon>Poales</taxon>
        <taxon>Poaceae</taxon>
        <taxon>BOP clade</taxon>
        <taxon>Pooideae</taxon>
        <taxon>Poodae</taxon>
        <taxon>Poeae</taxon>
        <taxon>Poeae Chloroplast Group 2 (Poeae type)</taxon>
        <taxon>Loliodinae</taxon>
        <taxon>Loliinae</taxon>
        <taxon>Lolium</taxon>
    </lineage>
</organism>
<evidence type="ECO:0000256" key="4">
    <source>
        <dbReference type="SAM" id="MobiDB-lite"/>
    </source>
</evidence>
<dbReference type="EMBL" id="JAUUTY010000001">
    <property type="protein sequence ID" value="KAK1692785.1"/>
    <property type="molecule type" value="Genomic_DNA"/>
</dbReference>
<feature type="region of interest" description="Disordered" evidence="4">
    <location>
        <begin position="1"/>
        <end position="134"/>
    </location>
</feature>
<proteinExistence type="predicted"/>
<dbReference type="InterPro" id="IPR004332">
    <property type="entry name" value="Transposase_MuDR"/>
</dbReference>
<keyword evidence="2" id="KW-0238">DNA-binding</keyword>
<dbReference type="Pfam" id="PF10551">
    <property type="entry name" value="MULE"/>
    <property type="match status" value="1"/>
</dbReference>